<evidence type="ECO:0000259" key="2">
    <source>
        <dbReference type="Pfam" id="PF24837"/>
    </source>
</evidence>
<gene>
    <name evidence="3" type="ORF">GA0070623_0946</name>
</gene>
<feature type="transmembrane region" description="Helical" evidence="1">
    <location>
        <begin position="42"/>
        <end position="63"/>
    </location>
</feature>
<evidence type="ECO:0000256" key="1">
    <source>
        <dbReference type="SAM" id="Phobius"/>
    </source>
</evidence>
<proteinExistence type="predicted"/>
<evidence type="ECO:0000313" key="3">
    <source>
        <dbReference type="EMBL" id="SCG42882.1"/>
    </source>
</evidence>
<name>A0A1C5HA29_9ACTN</name>
<reference evidence="4" key="1">
    <citation type="submission" date="2016-06" db="EMBL/GenBank/DDBJ databases">
        <authorList>
            <person name="Varghese N."/>
            <person name="Submissions Spin"/>
        </authorList>
    </citation>
    <scope>NUCLEOTIDE SEQUENCE [LARGE SCALE GENOMIC DNA]</scope>
    <source>
        <strain evidence="4">DSM 44983</strain>
    </source>
</reference>
<keyword evidence="4" id="KW-1185">Reference proteome</keyword>
<dbReference type="Proteomes" id="UP000198226">
    <property type="component" value="Chromosome I"/>
</dbReference>
<dbReference type="Pfam" id="PF24837">
    <property type="entry name" value="AMIN-like"/>
    <property type="match status" value="1"/>
</dbReference>
<keyword evidence="1" id="KW-0812">Transmembrane</keyword>
<keyword evidence="1" id="KW-0472">Membrane</keyword>
<feature type="domain" description="AMIN-like" evidence="2">
    <location>
        <begin position="95"/>
        <end position="218"/>
    </location>
</feature>
<accession>A0A1C5HA29</accession>
<dbReference type="EMBL" id="LT607752">
    <property type="protein sequence ID" value="SCG42882.1"/>
    <property type="molecule type" value="Genomic_DNA"/>
</dbReference>
<keyword evidence="1" id="KW-1133">Transmembrane helix</keyword>
<evidence type="ECO:0000313" key="4">
    <source>
        <dbReference type="Proteomes" id="UP000198226"/>
    </source>
</evidence>
<dbReference type="InterPro" id="IPR056303">
    <property type="entry name" value="AMIN-like"/>
</dbReference>
<protein>
    <recommendedName>
        <fullName evidence="2">AMIN-like domain-containing protein</fullName>
    </recommendedName>
</protein>
<sequence>MLPRCYVTVRALWHGWRTVDLYRPSWPDTVDREVTMRSTRTLMAVTAVLAVLLTTVGTATAAGRLGTRVTAAPYCGITWGSAGRTGGDLNPAPLLTTRTGQQDCYDRLVFEFDGSADGYSVGYGEVFTEGQGLAMSPYTAGGAVLRVQLREPALGYPYRAGDHVATVLGYRTLRDVVYGGTFEGYSTFAVGVRAQLPFRVLLVAGPGTHSRIVLDVAHQWQE</sequence>
<organism evidence="3 4">
    <name type="scientific">Micromonospora rifamycinica</name>
    <dbReference type="NCBI Taxonomy" id="291594"/>
    <lineage>
        <taxon>Bacteria</taxon>
        <taxon>Bacillati</taxon>
        <taxon>Actinomycetota</taxon>
        <taxon>Actinomycetes</taxon>
        <taxon>Micromonosporales</taxon>
        <taxon>Micromonosporaceae</taxon>
        <taxon>Micromonospora</taxon>
    </lineage>
</organism>
<dbReference type="RefSeq" id="WP_231932663.1">
    <property type="nucleotide sequence ID" value="NZ_LRMV01000146.1"/>
</dbReference>
<dbReference type="AlphaFoldDB" id="A0A1C5HA29"/>